<evidence type="ECO:0000256" key="2">
    <source>
        <dbReference type="ARBA" id="ARBA00022801"/>
    </source>
</evidence>
<protein>
    <recommendedName>
        <fullName evidence="4">Helicase C-terminal domain-containing protein</fullName>
    </recommendedName>
</protein>
<gene>
    <name evidence="5" type="ORF">CSUB01_06469</name>
</gene>
<dbReference type="AlphaFoldDB" id="A0A066XE36"/>
<keyword evidence="1" id="KW-0547">Nucleotide-binding</keyword>
<dbReference type="PANTHER" id="PTHR45626:SF52">
    <property type="entry name" value="SINGLE-STRANDED DNA-DEPENDENT ATPASE (EUROFUNG)"/>
    <property type="match status" value="1"/>
</dbReference>
<dbReference type="InterPro" id="IPR049730">
    <property type="entry name" value="SNF2/RAD54-like_C"/>
</dbReference>
<dbReference type="GO" id="GO:0008094">
    <property type="term" value="F:ATP-dependent activity, acting on DNA"/>
    <property type="evidence" value="ECO:0007669"/>
    <property type="project" value="TreeGrafter"/>
</dbReference>
<name>A0A066XE36_COLSU</name>
<dbReference type="GO" id="GO:0016787">
    <property type="term" value="F:hydrolase activity"/>
    <property type="evidence" value="ECO:0007669"/>
    <property type="project" value="UniProtKB-KW"/>
</dbReference>
<evidence type="ECO:0000313" key="6">
    <source>
        <dbReference type="Proteomes" id="UP000027238"/>
    </source>
</evidence>
<dbReference type="Pfam" id="PF00271">
    <property type="entry name" value="Helicase_C"/>
    <property type="match status" value="1"/>
</dbReference>
<comment type="caution">
    <text evidence="5">The sequence shown here is derived from an EMBL/GenBank/DDBJ whole genome shotgun (WGS) entry which is preliminary data.</text>
</comment>
<accession>A0A066XE36</accession>
<evidence type="ECO:0000313" key="5">
    <source>
        <dbReference type="EMBL" id="KDN67453.1"/>
    </source>
</evidence>
<keyword evidence="6" id="KW-1185">Reference proteome</keyword>
<organism evidence="5 6">
    <name type="scientific">Colletotrichum sublineola</name>
    <name type="common">Sorghum anthracnose fungus</name>
    <dbReference type="NCBI Taxonomy" id="1173701"/>
    <lineage>
        <taxon>Eukaryota</taxon>
        <taxon>Fungi</taxon>
        <taxon>Dikarya</taxon>
        <taxon>Ascomycota</taxon>
        <taxon>Pezizomycotina</taxon>
        <taxon>Sordariomycetes</taxon>
        <taxon>Hypocreomycetidae</taxon>
        <taxon>Glomerellales</taxon>
        <taxon>Glomerellaceae</taxon>
        <taxon>Colletotrichum</taxon>
        <taxon>Colletotrichum graminicola species complex</taxon>
    </lineage>
</organism>
<proteinExistence type="predicted"/>
<dbReference type="Proteomes" id="UP000027238">
    <property type="component" value="Unassembled WGS sequence"/>
</dbReference>
<evidence type="ECO:0000259" key="4">
    <source>
        <dbReference type="PROSITE" id="PS51194"/>
    </source>
</evidence>
<dbReference type="EMBL" id="JMSE01000804">
    <property type="protein sequence ID" value="KDN67453.1"/>
    <property type="molecule type" value="Genomic_DNA"/>
</dbReference>
<dbReference type="GO" id="GO:0006281">
    <property type="term" value="P:DNA repair"/>
    <property type="evidence" value="ECO:0007669"/>
    <property type="project" value="TreeGrafter"/>
</dbReference>
<evidence type="ECO:0000256" key="1">
    <source>
        <dbReference type="ARBA" id="ARBA00022741"/>
    </source>
</evidence>
<dbReference type="OrthoDB" id="4850194at2759"/>
<dbReference type="Gene3D" id="3.40.50.300">
    <property type="entry name" value="P-loop containing nucleotide triphosphate hydrolases"/>
    <property type="match status" value="1"/>
</dbReference>
<dbReference type="InterPro" id="IPR027417">
    <property type="entry name" value="P-loop_NTPase"/>
</dbReference>
<dbReference type="STRING" id="1173701.A0A066XE36"/>
<dbReference type="OMA" id="GQECISK"/>
<dbReference type="PROSITE" id="PS51194">
    <property type="entry name" value="HELICASE_CTER"/>
    <property type="match status" value="1"/>
</dbReference>
<dbReference type="SUPFAM" id="SSF52540">
    <property type="entry name" value="P-loop containing nucleoside triphosphate hydrolases"/>
    <property type="match status" value="1"/>
</dbReference>
<dbReference type="InterPro" id="IPR000330">
    <property type="entry name" value="SNF2_N"/>
</dbReference>
<reference evidence="6" key="1">
    <citation type="journal article" date="2014" name="Genome Announc.">
        <title>Draft genome sequence of Colletotrichum sublineola, a destructive pathogen of cultivated sorghum.</title>
        <authorList>
            <person name="Baroncelli R."/>
            <person name="Sanz-Martin J.M."/>
            <person name="Rech G.E."/>
            <person name="Sukno S.A."/>
            <person name="Thon M.R."/>
        </authorList>
    </citation>
    <scope>NUCLEOTIDE SEQUENCE [LARGE SCALE GENOMIC DNA]</scope>
    <source>
        <strain evidence="6">TX430BB</strain>
    </source>
</reference>
<keyword evidence="3" id="KW-0067">ATP-binding</keyword>
<dbReference type="GO" id="GO:0005634">
    <property type="term" value="C:nucleus"/>
    <property type="evidence" value="ECO:0007669"/>
    <property type="project" value="TreeGrafter"/>
</dbReference>
<dbReference type="InterPro" id="IPR050628">
    <property type="entry name" value="SNF2_RAD54_helicase_TF"/>
</dbReference>
<feature type="domain" description="Helicase C-terminal" evidence="4">
    <location>
        <begin position="244"/>
        <end position="392"/>
    </location>
</feature>
<dbReference type="SMART" id="SM00490">
    <property type="entry name" value="HELICc"/>
    <property type="match status" value="1"/>
</dbReference>
<dbReference type="eggNOG" id="KOG1001">
    <property type="taxonomic scope" value="Eukaryota"/>
</dbReference>
<keyword evidence="2" id="KW-0378">Hydrolase</keyword>
<dbReference type="InterPro" id="IPR001650">
    <property type="entry name" value="Helicase_C-like"/>
</dbReference>
<dbReference type="Gene3D" id="3.40.50.10810">
    <property type="entry name" value="Tandem AAA-ATPase domain"/>
    <property type="match status" value="1"/>
</dbReference>
<dbReference type="InterPro" id="IPR038718">
    <property type="entry name" value="SNF2-like_sf"/>
</dbReference>
<dbReference type="PANTHER" id="PTHR45626">
    <property type="entry name" value="TRANSCRIPTION TERMINATION FACTOR 2-RELATED"/>
    <property type="match status" value="1"/>
</dbReference>
<sequence length="392" mass="44079">MHHSNDISPHYQKSVDKCTQGWTPIFNRIEDFGSLLGFLRAEPFEKASYFNLRVTKSVEKGHPKGIELLRKLVQATSLRRTKDIIAHELNLPTCHKPICEVRFTDKERQLYDVLKNSFAAILSSEATSTTSSIFQTVLRLRQFCNHGLDLLPQNVRDFIEDSTSGELSSHNLNIIDGVCSNCGQPEQDGTNRVDLPFFLDCGHNVCAGCRDILAAIKDNSQPGCVACQQYMERGPRTSCQPSSKVLGLLQNIKEDHENSENQHLKSVVFCCWTSMLDLVSVALQGEHQNFSRIDGSMSESARREAIDKFRSDGNCNILLASIGSAGTYLDMTVASRIHLLEPQWTPMAEAQALDRVHRIGQKKEVIARRYVVKDSIEEARKATCPISFRCQY</sequence>
<dbReference type="HOGENOM" id="CLU_660566_0_0_1"/>
<dbReference type="CDD" id="cd18793">
    <property type="entry name" value="SF2_C_SNF"/>
    <property type="match status" value="1"/>
</dbReference>
<dbReference type="GO" id="GO:0005524">
    <property type="term" value="F:ATP binding"/>
    <property type="evidence" value="ECO:0007669"/>
    <property type="project" value="UniProtKB-KW"/>
</dbReference>
<dbReference type="Pfam" id="PF00176">
    <property type="entry name" value="SNF2-rel_dom"/>
    <property type="match status" value="1"/>
</dbReference>
<evidence type="ECO:0000256" key="3">
    <source>
        <dbReference type="ARBA" id="ARBA00022840"/>
    </source>
</evidence>